<evidence type="ECO:0000313" key="2">
    <source>
        <dbReference type="Proteomes" id="UP000479639"/>
    </source>
</evidence>
<sequence length="79" mass="8295">MAHPIELEAVAFDIYEFAVGKFAERGIDASMTHLVMSSVMARIDGFAIAGFAAQARASEEAALDAARHLVEAEKGGGAE</sequence>
<proteinExistence type="predicted"/>
<reference evidence="1 2" key="1">
    <citation type="submission" date="2019-09" db="EMBL/GenBank/DDBJ databases">
        <title>Whole genome shotgun sequencing (WGS) of Ellagibacter isourolithinifaciens DSM 104140(T) and Adlercreutzia muris DSM 29508(T).</title>
        <authorList>
            <person name="Stoll D.A."/>
            <person name="Danylec N."/>
            <person name="Huch M."/>
        </authorList>
    </citation>
    <scope>NUCLEOTIDE SEQUENCE [LARGE SCALE GENOMIC DNA]</scope>
    <source>
        <strain evidence="1 2">DSM 29508</strain>
    </source>
</reference>
<dbReference type="AlphaFoldDB" id="A0A7C8FSU8"/>
<name>A0A7C8FSU8_9ACTN</name>
<accession>A0A7C8FSU8</accession>
<dbReference type="Proteomes" id="UP000479639">
    <property type="component" value="Unassembled WGS sequence"/>
</dbReference>
<organism evidence="1 2">
    <name type="scientific">Adlercreutzia muris</name>
    <dbReference type="NCBI Taxonomy" id="1796610"/>
    <lineage>
        <taxon>Bacteria</taxon>
        <taxon>Bacillati</taxon>
        <taxon>Actinomycetota</taxon>
        <taxon>Coriobacteriia</taxon>
        <taxon>Eggerthellales</taxon>
        <taxon>Eggerthellaceae</taxon>
        <taxon>Adlercreutzia</taxon>
    </lineage>
</organism>
<protein>
    <submittedName>
        <fullName evidence="1">Uncharacterized protein</fullName>
    </submittedName>
</protein>
<comment type="caution">
    <text evidence="1">The sequence shown here is derived from an EMBL/GenBank/DDBJ whole genome shotgun (WGS) entry which is preliminary data.</text>
</comment>
<dbReference type="RefSeq" id="WP_151430691.1">
    <property type="nucleotide sequence ID" value="NZ_JANJZI010000003.1"/>
</dbReference>
<evidence type="ECO:0000313" key="1">
    <source>
        <dbReference type="EMBL" id="KAB1647999.1"/>
    </source>
</evidence>
<dbReference type="EMBL" id="WAJS01000017">
    <property type="protein sequence ID" value="KAB1647999.1"/>
    <property type="molecule type" value="Genomic_DNA"/>
</dbReference>
<keyword evidence="2" id="KW-1185">Reference proteome</keyword>
<gene>
    <name evidence="1" type="ORF">F8D48_06820</name>
</gene>